<organism evidence="6 7">
    <name type="scientific">Cetraspora pellucida</name>
    <dbReference type="NCBI Taxonomy" id="1433469"/>
    <lineage>
        <taxon>Eukaryota</taxon>
        <taxon>Fungi</taxon>
        <taxon>Fungi incertae sedis</taxon>
        <taxon>Mucoromycota</taxon>
        <taxon>Glomeromycotina</taxon>
        <taxon>Glomeromycetes</taxon>
        <taxon>Diversisporales</taxon>
        <taxon>Gigasporaceae</taxon>
        <taxon>Cetraspora</taxon>
    </lineage>
</organism>
<dbReference type="Proteomes" id="UP000789759">
    <property type="component" value="Unassembled WGS sequence"/>
</dbReference>
<keyword evidence="4" id="KW-1133">Transmembrane helix</keyword>
<dbReference type="GO" id="GO:0004672">
    <property type="term" value="F:protein kinase activity"/>
    <property type="evidence" value="ECO:0007669"/>
    <property type="project" value="InterPro"/>
</dbReference>
<keyword evidence="7" id="KW-1185">Reference proteome</keyword>
<feature type="domain" description="Protein kinase" evidence="5">
    <location>
        <begin position="296"/>
        <end position="537"/>
    </location>
</feature>
<feature type="transmembrane region" description="Helical" evidence="4">
    <location>
        <begin position="121"/>
        <end position="138"/>
    </location>
</feature>
<dbReference type="PANTHER" id="PTHR24347">
    <property type="entry name" value="SERINE/THREONINE-PROTEIN KINASE"/>
    <property type="match status" value="1"/>
</dbReference>
<dbReference type="PROSITE" id="PS50011">
    <property type="entry name" value="PROTEIN_KINASE_DOM"/>
    <property type="match status" value="1"/>
</dbReference>
<dbReference type="PROSITE" id="PS00108">
    <property type="entry name" value="PROTEIN_KINASE_ST"/>
    <property type="match status" value="1"/>
</dbReference>
<keyword evidence="1 3" id="KW-0547">Nucleotide-binding</keyword>
<keyword evidence="2 3" id="KW-0067">ATP-binding</keyword>
<evidence type="ECO:0000256" key="3">
    <source>
        <dbReference type="PROSITE-ProRule" id="PRU10141"/>
    </source>
</evidence>
<dbReference type="CDD" id="cd05117">
    <property type="entry name" value="STKc_CAMK"/>
    <property type="match status" value="1"/>
</dbReference>
<dbReference type="EMBL" id="CAJVQA010007657">
    <property type="protein sequence ID" value="CAG8659922.1"/>
    <property type="molecule type" value="Genomic_DNA"/>
</dbReference>
<dbReference type="AlphaFoldDB" id="A0A9N9E0B0"/>
<accession>A0A9N9E0B0</accession>
<name>A0A9N9E0B0_9GLOM</name>
<evidence type="ECO:0000256" key="2">
    <source>
        <dbReference type="ARBA" id="ARBA00022840"/>
    </source>
</evidence>
<keyword evidence="4" id="KW-0812">Transmembrane</keyword>
<dbReference type="InterPro" id="IPR017441">
    <property type="entry name" value="Protein_kinase_ATP_BS"/>
</dbReference>
<dbReference type="Pfam" id="PF00069">
    <property type="entry name" value="Pkinase"/>
    <property type="match status" value="2"/>
</dbReference>
<evidence type="ECO:0000259" key="5">
    <source>
        <dbReference type="PROSITE" id="PS50011"/>
    </source>
</evidence>
<dbReference type="InterPro" id="IPR000719">
    <property type="entry name" value="Prot_kinase_dom"/>
</dbReference>
<sequence length="612" mass="69670">MPVSPETIREERAMSSKLKLLRAANLLSFLFVFIANVIALARDPSSADIHKKHMTYFSPSLIFVGIFWILLSALFFIFVVWVQFSDYSNMKRLVTQGIGGLFVLSNILEIGWLVFWMLKQFVISEVFIILNLLVISKIHHNLVVQFPPFSFPSSQVSKVAYFVHTPFAMLLGMTFLDFFHNGFVAFTANKETEIILAIISAWLLAILGFAWCVTGIFSGGRRDGVFSATIAWCLISIAVQQRMVEGYQIRSGLHAMRPENKDHYWEKEAVKSLIETRVSFSINISMAQVPLVPCKYKTGRTLGQGTYAVVKEAQHVETGKFYAVKVINKKLMQGREHMVRNEIQVLKKISEGHKNILTLREYFETLNNRNYYERDAANLIKSITEAVSYLHSNGIVHRDLKPENLLFTTADENSDLLIADFGLSRIIDSEKFHVLTTTCGTPGYMAPEIFKKSGHGKPVDLWAIGVITYFLLCGYPPFEREDSYEEMQAILRGDYKFEPPEYWEGITDCAKRFIDSLLVVDPDKRLTAEQALEHPWLREPLPSPIGVPGDFDLLNSVRTNFNARKTFKKAIDTVKAINHLRTHSRNHSLANLLETSKKEADEDVANVLYVEQ</sequence>
<reference evidence="6" key="1">
    <citation type="submission" date="2021-06" db="EMBL/GenBank/DDBJ databases">
        <authorList>
            <person name="Kallberg Y."/>
            <person name="Tangrot J."/>
            <person name="Rosling A."/>
        </authorList>
    </citation>
    <scope>NUCLEOTIDE SEQUENCE</scope>
    <source>
        <strain evidence="6">FL966</strain>
    </source>
</reference>
<protein>
    <submittedName>
        <fullName evidence="6">22137_t:CDS:1</fullName>
    </submittedName>
</protein>
<proteinExistence type="predicted"/>
<evidence type="ECO:0000313" key="6">
    <source>
        <dbReference type="EMBL" id="CAG8659922.1"/>
    </source>
</evidence>
<dbReference type="InterPro" id="IPR011009">
    <property type="entry name" value="Kinase-like_dom_sf"/>
</dbReference>
<dbReference type="OrthoDB" id="40902at2759"/>
<evidence type="ECO:0000256" key="4">
    <source>
        <dbReference type="SAM" id="Phobius"/>
    </source>
</evidence>
<dbReference type="SMART" id="SM00220">
    <property type="entry name" value="S_TKc"/>
    <property type="match status" value="1"/>
</dbReference>
<comment type="caution">
    <text evidence="6">The sequence shown here is derived from an EMBL/GenBank/DDBJ whole genome shotgun (WGS) entry which is preliminary data.</text>
</comment>
<evidence type="ECO:0000256" key="1">
    <source>
        <dbReference type="ARBA" id="ARBA00022741"/>
    </source>
</evidence>
<feature type="transmembrane region" description="Helical" evidence="4">
    <location>
        <begin position="20"/>
        <end position="41"/>
    </location>
</feature>
<evidence type="ECO:0000313" key="7">
    <source>
        <dbReference type="Proteomes" id="UP000789759"/>
    </source>
</evidence>
<dbReference type="Gene3D" id="1.10.510.10">
    <property type="entry name" value="Transferase(Phosphotransferase) domain 1"/>
    <property type="match status" value="1"/>
</dbReference>
<dbReference type="SUPFAM" id="SSF56112">
    <property type="entry name" value="Protein kinase-like (PK-like)"/>
    <property type="match status" value="1"/>
</dbReference>
<feature type="transmembrane region" description="Helical" evidence="4">
    <location>
        <begin position="61"/>
        <end position="81"/>
    </location>
</feature>
<keyword evidence="4" id="KW-0472">Membrane</keyword>
<gene>
    <name evidence="6" type="ORF">CPELLU_LOCUS9753</name>
</gene>
<dbReference type="GO" id="GO:0005524">
    <property type="term" value="F:ATP binding"/>
    <property type="evidence" value="ECO:0007669"/>
    <property type="project" value="UniProtKB-UniRule"/>
</dbReference>
<feature type="transmembrane region" description="Helical" evidence="4">
    <location>
        <begin position="93"/>
        <end position="115"/>
    </location>
</feature>
<feature type="transmembrane region" description="Helical" evidence="4">
    <location>
        <begin position="194"/>
        <end position="217"/>
    </location>
</feature>
<dbReference type="PROSITE" id="PS00107">
    <property type="entry name" value="PROTEIN_KINASE_ATP"/>
    <property type="match status" value="1"/>
</dbReference>
<dbReference type="Gene3D" id="3.30.200.20">
    <property type="entry name" value="Phosphorylase Kinase, domain 1"/>
    <property type="match status" value="1"/>
</dbReference>
<feature type="binding site" evidence="3">
    <location>
        <position position="325"/>
    </location>
    <ligand>
        <name>ATP</name>
        <dbReference type="ChEBI" id="CHEBI:30616"/>
    </ligand>
</feature>
<feature type="transmembrane region" description="Helical" evidence="4">
    <location>
        <begin position="159"/>
        <end position="179"/>
    </location>
</feature>
<dbReference type="InterPro" id="IPR008271">
    <property type="entry name" value="Ser/Thr_kinase_AS"/>
</dbReference>